<keyword evidence="1" id="KW-0378">Hydrolase</keyword>
<keyword evidence="1" id="KW-0067">ATP-binding</keyword>
<keyword evidence="1" id="KW-0347">Helicase</keyword>
<comment type="caution">
    <text evidence="1">The sequence shown here is derived from an EMBL/GenBank/DDBJ whole genome shotgun (WGS) entry which is preliminary data.</text>
</comment>
<organism evidence="1">
    <name type="scientific">Ignisphaera aggregans</name>
    <dbReference type="NCBI Taxonomy" id="334771"/>
    <lineage>
        <taxon>Archaea</taxon>
        <taxon>Thermoproteota</taxon>
        <taxon>Thermoprotei</taxon>
        <taxon>Desulfurococcales</taxon>
        <taxon>Desulfurococcaceae</taxon>
        <taxon>Ignisphaera</taxon>
    </lineage>
</organism>
<sequence length="164" mass="18491">MPKRLVDALEANGLSVIDAILAVLGDKLDPGTVAEARIELAEKFLDEAREYIAKGDAIQASEKLYKVAEECVKALAEVLRVPEAEEAWKSRRWYTWLLGGAARSIANKLNKPEVVEAWALAYDVHVWGFHEAKYTVDKVSWGLKYFEKLLDIAKSIIKNFLKKM</sequence>
<dbReference type="Gene3D" id="1.20.120.330">
    <property type="entry name" value="Nucleotidyltransferases domain 2"/>
    <property type="match status" value="1"/>
</dbReference>
<accession>A0A7J2U6J1</accession>
<dbReference type="GO" id="GO:0004386">
    <property type="term" value="F:helicase activity"/>
    <property type="evidence" value="ECO:0007669"/>
    <property type="project" value="UniProtKB-KW"/>
</dbReference>
<proteinExistence type="predicted"/>
<reference evidence="1" key="1">
    <citation type="journal article" date="2020" name="mSystems">
        <title>Genome- and Community-Level Interaction Insights into Carbon Utilization and Element Cycling Functions of Hydrothermarchaeota in Hydrothermal Sediment.</title>
        <authorList>
            <person name="Zhou Z."/>
            <person name="Liu Y."/>
            <person name="Xu W."/>
            <person name="Pan J."/>
            <person name="Luo Z.H."/>
            <person name="Li M."/>
        </authorList>
    </citation>
    <scope>NUCLEOTIDE SEQUENCE [LARGE SCALE GENOMIC DNA]</scope>
    <source>
        <strain evidence="1">SpSt-125</strain>
    </source>
</reference>
<gene>
    <name evidence="1" type="ORF">ENO26_10520</name>
</gene>
<keyword evidence="1" id="KW-0547">Nucleotide-binding</keyword>
<dbReference type="PANTHER" id="PTHR34237:SF4">
    <property type="entry name" value="PAREP1 FAMILY PROTEIN"/>
    <property type="match status" value="1"/>
</dbReference>
<dbReference type="InterPro" id="IPR010268">
    <property type="entry name" value="PaREP1"/>
</dbReference>
<dbReference type="AlphaFoldDB" id="A0A7J2U6J1"/>
<name>A0A7J2U6J1_9CREN</name>
<dbReference type="Pfam" id="PF05942">
    <property type="entry name" value="PaREP1"/>
    <property type="match status" value="1"/>
</dbReference>
<evidence type="ECO:0000313" key="1">
    <source>
        <dbReference type="EMBL" id="HEM67975.1"/>
    </source>
</evidence>
<dbReference type="PANTHER" id="PTHR34237">
    <property type="entry name" value="PAREP8-RELATED"/>
    <property type="match status" value="1"/>
</dbReference>
<dbReference type="EMBL" id="DSEU01000070">
    <property type="protein sequence ID" value="HEM67975.1"/>
    <property type="molecule type" value="Genomic_DNA"/>
</dbReference>
<protein>
    <submittedName>
        <fullName evidence="1">Superfamily I DNA and RNA helicase and helicaseubunit</fullName>
    </submittedName>
</protein>